<evidence type="ECO:0000313" key="5">
    <source>
        <dbReference type="Proteomes" id="UP000286038"/>
    </source>
</evidence>
<organism evidence="2 4">
    <name type="scientific">Butyricimonas virosa</name>
    <dbReference type="NCBI Taxonomy" id="544645"/>
    <lineage>
        <taxon>Bacteria</taxon>
        <taxon>Pseudomonadati</taxon>
        <taxon>Bacteroidota</taxon>
        <taxon>Bacteroidia</taxon>
        <taxon>Bacteroidales</taxon>
        <taxon>Odoribacteraceae</taxon>
        <taxon>Butyricimonas</taxon>
    </lineage>
</organism>
<evidence type="ECO:0000313" key="3">
    <source>
        <dbReference type="EMBL" id="RHM47602.1"/>
    </source>
</evidence>
<keyword evidence="1" id="KW-0732">Signal</keyword>
<name>A0A412X5Q8_9BACT</name>
<proteinExistence type="predicted"/>
<feature type="signal peptide" evidence="1">
    <location>
        <begin position="1"/>
        <end position="21"/>
    </location>
</feature>
<evidence type="ECO:0000313" key="4">
    <source>
        <dbReference type="Proteomes" id="UP000283589"/>
    </source>
</evidence>
<gene>
    <name evidence="2" type="ORF">DWW18_01815</name>
    <name evidence="3" type="ORF">DWZ68_01120</name>
</gene>
<dbReference type="EMBL" id="QRPV01000001">
    <property type="protein sequence ID" value="RHM47602.1"/>
    <property type="molecule type" value="Genomic_DNA"/>
</dbReference>
<dbReference type="EMBL" id="QRZA01000002">
    <property type="protein sequence ID" value="RGV36179.1"/>
    <property type="molecule type" value="Genomic_DNA"/>
</dbReference>
<dbReference type="AlphaFoldDB" id="A0A412X5Q8"/>
<evidence type="ECO:0000313" key="2">
    <source>
        <dbReference type="EMBL" id="RGV36179.1"/>
    </source>
</evidence>
<protein>
    <submittedName>
        <fullName evidence="2">Uncharacterized protein</fullName>
    </submittedName>
</protein>
<dbReference type="Proteomes" id="UP000283589">
    <property type="component" value="Unassembled WGS sequence"/>
</dbReference>
<feature type="chain" id="PRO_5036103743" evidence="1">
    <location>
        <begin position="22"/>
        <end position="77"/>
    </location>
</feature>
<reference evidence="4 5" key="1">
    <citation type="submission" date="2018-08" db="EMBL/GenBank/DDBJ databases">
        <title>A genome reference for cultivated species of the human gut microbiota.</title>
        <authorList>
            <person name="Zou Y."/>
            <person name="Xue W."/>
            <person name="Luo G."/>
        </authorList>
    </citation>
    <scope>NUCLEOTIDE SEQUENCE [LARGE SCALE GENOMIC DNA]</scope>
    <source>
        <strain evidence="2 4">AF14-49</strain>
        <strain evidence="3 5">AF34-33</strain>
    </source>
</reference>
<dbReference type="Proteomes" id="UP000286038">
    <property type="component" value="Unassembled WGS sequence"/>
</dbReference>
<evidence type="ECO:0000256" key="1">
    <source>
        <dbReference type="SAM" id="SignalP"/>
    </source>
</evidence>
<comment type="caution">
    <text evidence="2">The sequence shown here is derived from an EMBL/GenBank/DDBJ whole genome shotgun (WGS) entry which is preliminary data.</text>
</comment>
<sequence>MKAMKKIYFCCVMLGMLFCWGCEKPNELPPREEAFNDMDFTLPALPRLTDAERDIIAAQKQVYEEAIGVRAVSSSNQ</sequence>
<dbReference type="STRING" id="1121130.GCA_000519105_00352"/>
<accession>A0A412X5Q8</accession>